<dbReference type="GO" id="GO:0004867">
    <property type="term" value="F:serine-type endopeptidase inhibitor activity"/>
    <property type="evidence" value="ECO:0007669"/>
    <property type="project" value="UniProtKB-KW"/>
</dbReference>
<protein>
    <submittedName>
        <fullName evidence="5">Plasminogen activator inhibitor 2</fullName>
    </submittedName>
</protein>
<dbReference type="InterPro" id="IPR036186">
    <property type="entry name" value="Serpin_sf"/>
</dbReference>
<accession>A0A091CLG4</accession>
<dbReference type="InterPro" id="IPR042178">
    <property type="entry name" value="Serpin_sf_1"/>
</dbReference>
<name>A0A091CLG4_FUKDA</name>
<reference evidence="5 6" key="1">
    <citation type="submission" date="2013-11" db="EMBL/GenBank/DDBJ databases">
        <title>The Damaraland mole rat (Fukomys damarensis) genome and evolution of African mole rats.</title>
        <authorList>
            <person name="Gladyshev V.N."/>
            <person name="Fang X."/>
        </authorList>
    </citation>
    <scope>NUCLEOTIDE SEQUENCE [LARGE SCALE GENOMIC DNA]</scope>
    <source>
        <tissue evidence="5">Liver</tissue>
    </source>
</reference>
<dbReference type="EMBL" id="KN125352">
    <property type="protein sequence ID" value="KFO18642.1"/>
    <property type="molecule type" value="Genomic_DNA"/>
</dbReference>
<feature type="domain" description="Serpin" evidence="4">
    <location>
        <begin position="44"/>
        <end position="372"/>
    </location>
</feature>
<dbReference type="SMART" id="SM00093">
    <property type="entry name" value="SERPIN"/>
    <property type="match status" value="1"/>
</dbReference>
<dbReference type="InterPro" id="IPR023795">
    <property type="entry name" value="Serpin_CS"/>
</dbReference>
<dbReference type="OMA" id="MEDLYVA"/>
<dbReference type="Proteomes" id="UP000028990">
    <property type="component" value="Unassembled WGS sequence"/>
</dbReference>
<dbReference type="InterPro" id="IPR023796">
    <property type="entry name" value="Serpin_dom"/>
</dbReference>
<comment type="similarity">
    <text evidence="1">Belongs to the serpin family. Ov-serpin subfamily.</text>
</comment>
<dbReference type="Gene3D" id="3.30.497.10">
    <property type="entry name" value="Antithrombin, subunit I, domain 2"/>
    <property type="match status" value="1"/>
</dbReference>
<keyword evidence="2" id="KW-0646">Protease inhibitor</keyword>
<dbReference type="Pfam" id="PF00079">
    <property type="entry name" value="Serpin"/>
    <property type="match status" value="1"/>
</dbReference>
<dbReference type="STRING" id="885580.ENSFDAP00000020551"/>
<proteinExistence type="inferred from homology"/>
<evidence type="ECO:0000256" key="1">
    <source>
        <dbReference type="ARBA" id="ARBA00006426"/>
    </source>
</evidence>
<organism evidence="5 6">
    <name type="scientific">Fukomys damarensis</name>
    <name type="common">Damaraland mole rat</name>
    <name type="synonym">Cryptomys damarensis</name>
    <dbReference type="NCBI Taxonomy" id="885580"/>
    <lineage>
        <taxon>Eukaryota</taxon>
        <taxon>Metazoa</taxon>
        <taxon>Chordata</taxon>
        <taxon>Craniata</taxon>
        <taxon>Vertebrata</taxon>
        <taxon>Euteleostomi</taxon>
        <taxon>Mammalia</taxon>
        <taxon>Eutheria</taxon>
        <taxon>Euarchontoglires</taxon>
        <taxon>Glires</taxon>
        <taxon>Rodentia</taxon>
        <taxon>Hystricomorpha</taxon>
        <taxon>Bathyergidae</taxon>
        <taxon>Fukomys</taxon>
    </lineage>
</organism>
<gene>
    <name evidence="5" type="ORF">H920_19973</name>
</gene>
<dbReference type="InterPro" id="IPR042185">
    <property type="entry name" value="Serpin_sf_2"/>
</dbReference>
<sequence>MDLSGPIYLFEPQDDTGSPYLPTFARTFPCVAFVVIQEDTASQENLYFRVSCLGKKVLQFNKVGDYDVATGSPENFTGCRLTQQMQKETYPATILKEYIKLSKKYYSTEPQEVDFQKCAEESRKEINSWVNTQTKGKIPNLLPEGSVDEATKMVLVNAVYFKGKWKIPFEKKLDGLYPFRVNRTQSIPVKMMYLRKKLNIGYIADLKVQILELPYVGDVSMFLLLPDEIAEESTGLQLLESQINYDTLNKWTNNDTLAEDNVEVFMPQFKLEEHYELKSILRSMGMEDAFNKGQANFSGMSEEDEMFLSEVFHQATVDVNEEGTVAAAGTGAIMTGRTGHGGPQFVADHPFLFLIMHRITKSVLFFGRFSLPPN</sequence>
<keyword evidence="6" id="KW-1185">Reference proteome</keyword>
<dbReference type="InterPro" id="IPR000215">
    <property type="entry name" value="Serpin_fam"/>
</dbReference>
<dbReference type="PANTHER" id="PTHR11461:SF61">
    <property type="entry name" value="PLASMINOGEN ACTIVATOR INHIBITOR 2"/>
    <property type="match status" value="1"/>
</dbReference>
<dbReference type="FunFam" id="2.30.39.10:FF:000001">
    <property type="entry name" value="Serpin family B member 2"/>
    <property type="match status" value="1"/>
</dbReference>
<evidence type="ECO:0000313" key="6">
    <source>
        <dbReference type="Proteomes" id="UP000028990"/>
    </source>
</evidence>
<evidence type="ECO:0000259" key="4">
    <source>
        <dbReference type="SMART" id="SM00093"/>
    </source>
</evidence>
<dbReference type="SUPFAM" id="SSF56574">
    <property type="entry name" value="Serpins"/>
    <property type="match status" value="1"/>
</dbReference>
<dbReference type="AlphaFoldDB" id="A0A091CLG4"/>
<evidence type="ECO:0000256" key="2">
    <source>
        <dbReference type="ARBA" id="ARBA00022690"/>
    </source>
</evidence>
<dbReference type="MEROPS" id="I04.007"/>
<dbReference type="GO" id="GO:0005615">
    <property type="term" value="C:extracellular space"/>
    <property type="evidence" value="ECO:0007669"/>
    <property type="project" value="InterPro"/>
</dbReference>
<dbReference type="PROSITE" id="PS00284">
    <property type="entry name" value="SERPIN"/>
    <property type="match status" value="1"/>
</dbReference>
<dbReference type="PANTHER" id="PTHR11461">
    <property type="entry name" value="SERINE PROTEASE INHIBITOR, SERPIN"/>
    <property type="match status" value="1"/>
</dbReference>
<evidence type="ECO:0000313" key="5">
    <source>
        <dbReference type="EMBL" id="KFO18642.1"/>
    </source>
</evidence>
<dbReference type="Gene3D" id="2.30.39.10">
    <property type="entry name" value="Alpha-1-antitrypsin, domain 1"/>
    <property type="match status" value="1"/>
</dbReference>
<keyword evidence="3" id="KW-0722">Serine protease inhibitor</keyword>
<evidence type="ECO:0000256" key="3">
    <source>
        <dbReference type="ARBA" id="ARBA00022900"/>
    </source>
</evidence>